<evidence type="ECO:0000313" key="7">
    <source>
        <dbReference type="RefSeq" id="XP_026735438.1"/>
    </source>
</evidence>
<dbReference type="FunFam" id="3.40.50.2000:FF:000021">
    <property type="entry name" value="UDP-glucuronosyltransferase"/>
    <property type="match status" value="1"/>
</dbReference>
<keyword evidence="2 4" id="KW-0328">Glycosyltransferase</keyword>
<keyword evidence="5" id="KW-0812">Transmembrane</keyword>
<dbReference type="SUPFAM" id="SSF53756">
    <property type="entry name" value="UDP-Glycosyltransferase/glycogen phosphorylase"/>
    <property type="match status" value="1"/>
</dbReference>
<comment type="catalytic activity">
    <reaction evidence="5">
        <text>glucuronate acceptor + UDP-alpha-D-glucuronate = acceptor beta-D-glucuronoside + UDP + H(+)</text>
        <dbReference type="Rhea" id="RHEA:21032"/>
        <dbReference type="ChEBI" id="CHEBI:15378"/>
        <dbReference type="ChEBI" id="CHEBI:58052"/>
        <dbReference type="ChEBI" id="CHEBI:58223"/>
        <dbReference type="ChEBI" id="CHEBI:132367"/>
        <dbReference type="ChEBI" id="CHEBI:132368"/>
        <dbReference type="EC" id="2.4.1.17"/>
    </reaction>
</comment>
<proteinExistence type="inferred from homology"/>
<gene>
    <name evidence="7" type="primary">LOC113499240</name>
</gene>
<keyword evidence="3 4" id="KW-0808">Transferase</keyword>
<keyword evidence="5" id="KW-0472">Membrane</keyword>
<comment type="subcellular location">
    <subcellularLocation>
        <location evidence="5">Membrane</location>
        <topology evidence="5">Single-pass membrane protein</topology>
    </subcellularLocation>
</comment>
<dbReference type="PROSITE" id="PS00375">
    <property type="entry name" value="UDPGT"/>
    <property type="match status" value="1"/>
</dbReference>
<dbReference type="GO" id="GO:0016020">
    <property type="term" value="C:membrane"/>
    <property type="evidence" value="ECO:0007669"/>
    <property type="project" value="UniProtKB-SubCell"/>
</dbReference>
<evidence type="ECO:0000256" key="4">
    <source>
        <dbReference type="RuleBase" id="RU003718"/>
    </source>
</evidence>
<protein>
    <recommendedName>
        <fullName evidence="5">UDP-glucuronosyltransferase</fullName>
        <ecNumber evidence="5">2.4.1.17</ecNumber>
    </recommendedName>
</protein>
<organism evidence="6 7">
    <name type="scientific">Trichoplusia ni</name>
    <name type="common">Cabbage looper</name>
    <dbReference type="NCBI Taxonomy" id="7111"/>
    <lineage>
        <taxon>Eukaryota</taxon>
        <taxon>Metazoa</taxon>
        <taxon>Ecdysozoa</taxon>
        <taxon>Arthropoda</taxon>
        <taxon>Hexapoda</taxon>
        <taxon>Insecta</taxon>
        <taxon>Pterygota</taxon>
        <taxon>Neoptera</taxon>
        <taxon>Endopterygota</taxon>
        <taxon>Lepidoptera</taxon>
        <taxon>Glossata</taxon>
        <taxon>Ditrysia</taxon>
        <taxon>Noctuoidea</taxon>
        <taxon>Noctuidae</taxon>
        <taxon>Plusiinae</taxon>
        <taxon>Trichoplusia</taxon>
    </lineage>
</organism>
<name>A0A7E5W462_TRINI</name>
<dbReference type="AlphaFoldDB" id="A0A7E5W462"/>
<dbReference type="InterPro" id="IPR002213">
    <property type="entry name" value="UDP_glucos_trans"/>
</dbReference>
<accession>A0A7E5W462</accession>
<dbReference type="EC" id="2.4.1.17" evidence="5"/>
<dbReference type="InterPro" id="IPR035595">
    <property type="entry name" value="UDP_glycos_trans_CS"/>
</dbReference>
<keyword evidence="5" id="KW-1133">Transmembrane helix</keyword>
<evidence type="ECO:0000256" key="5">
    <source>
        <dbReference type="RuleBase" id="RU362059"/>
    </source>
</evidence>
<dbReference type="Gene3D" id="3.40.50.2000">
    <property type="entry name" value="Glycogen Phosphorylase B"/>
    <property type="match status" value="2"/>
</dbReference>
<feature type="transmembrane region" description="Helical" evidence="5">
    <location>
        <begin position="485"/>
        <end position="508"/>
    </location>
</feature>
<reference evidence="7" key="1">
    <citation type="submission" date="2025-08" db="UniProtKB">
        <authorList>
            <consortium name="RefSeq"/>
        </authorList>
    </citation>
    <scope>IDENTIFICATION</scope>
</reference>
<evidence type="ECO:0000256" key="3">
    <source>
        <dbReference type="ARBA" id="ARBA00022679"/>
    </source>
</evidence>
<dbReference type="RefSeq" id="XP_026735438.1">
    <property type="nucleotide sequence ID" value="XM_026879637.1"/>
</dbReference>
<dbReference type="Proteomes" id="UP000322000">
    <property type="component" value="Chromosome 12"/>
</dbReference>
<dbReference type="Pfam" id="PF00201">
    <property type="entry name" value="UDPGT"/>
    <property type="match status" value="1"/>
</dbReference>
<dbReference type="GeneID" id="113499240"/>
<evidence type="ECO:0000256" key="2">
    <source>
        <dbReference type="ARBA" id="ARBA00022676"/>
    </source>
</evidence>
<sequence>MIKNANMDLYLYFVSCYVLLINSIDSAKILGVFPVPSISHQVVFRPLMLELAKRGHDVTVITTDPVFPKGEAPANYTEVDVHGESYRIWREGIKKVSNVGKGELRIQADDLKTFPIMFERQMNDEDVKRLLRDNKHFDLLILEACFRPALIFSHIYKAPVILMSSFGAMFDNYDIIGAPTHPILYPSFSFQKLNNLTMWDKITELYTLYKRAYFYARNLDFEDSKIRKHFGENAPSLAELGNNVDMMFLNVHPVFVGIRPVPPSVVFMGGLHLKPEKHLPEDLKTYLDSSKHGVIYISFGTNVDPTLLPPARIQVLVKVLSQLPYDVLWKWNGDELPGRTANIRISKWLPQSDLLRHPKIKLFVTQGGLQSTDEAITAGVPLIGMPMFADQFFNVEKYQYHKIGVRLDLKYLTEEQFRNTITKVISDDSFRQNIIKLHGLMRDEVQTPLERAVWWTEYVLRHGGAKHLRSPAANISWAEYLELELVFTLLGGVIVAVALGVFVVITIYKQLLRKCFSASKIKRS</sequence>
<dbReference type="CDD" id="cd03784">
    <property type="entry name" value="GT1_Gtf-like"/>
    <property type="match status" value="1"/>
</dbReference>
<dbReference type="InterPro" id="IPR050271">
    <property type="entry name" value="UDP-glycosyltransferase"/>
</dbReference>
<evidence type="ECO:0000256" key="1">
    <source>
        <dbReference type="ARBA" id="ARBA00009995"/>
    </source>
</evidence>
<dbReference type="PANTHER" id="PTHR48043:SF145">
    <property type="entry name" value="FI06409P-RELATED"/>
    <property type="match status" value="1"/>
</dbReference>
<keyword evidence="6" id="KW-1185">Reference proteome</keyword>
<dbReference type="InParanoid" id="A0A7E5W462"/>
<dbReference type="OrthoDB" id="5835829at2759"/>
<dbReference type="GO" id="GO:0015020">
    <property type="term" value="F:glucuronosyltransferase activity"/>
    <property type="evidence" value="ECO:0007669"/>
    <property type="project" value="UniProtKB-EC"/>
</dbReference>
<dbReference type="PANTHER" id="PTHR48043">
    <property type="entry name" value="EG:EG0003.4 PROTEIN-RELATED"/>
    <property type="match status" value="1"/>
</dbReference>
<comment type="similarity">
    <text evidence="1 4">Belongs to the UDP-glycosyltransferase family.</text>
</comment>
<dbReference type="KEGG" id="tnl:113499240"/>
<evidence type="ECO:0000313" key="6">
    <source>
        <dbReference type="Proteomes" id="UP000322000"/>
    </source>
</evidence>